<dbReference type="InterPro" id="IPR043502">
    <property type="entry name" value="DNA/RNA_pol_sf"/>
</dbReference>
<evidence type="ECO:0000256" key="4">
    <source>
        <dbReference type="ARBA" id="ARBA00022705"/>
    </source>
</evidence>
<evidence type="ECO:0000313" key="9">
    <source>
        <dbReference type="Proteomes" id="UP000811545"/>
    </source>
</evidence>
<comment type="similarity">
    <text evidence="1">Belongs to the DNA polymerase type-A family.</text>
</comment>
<dbReference type="SUPFAM" id="SSF53098">
    <property type="entry name" value="Ribonuclease H-like"/>
    <property type="match status" value="1"/>
</dbReference>
<accession>A0A9E2F6V0</accession>
<evidence type="ECO:0000256" key="5">
    <source>
        <dbReference type="ARBA" id="ARBA00049244"/>
    </source>
</evidence>
<sequence length="391" mass="44953">MRIIFDVEATGAQRNHAHPYDKRNVACNVGLYNLETKIKTIYKLEYDDEPYGEAIQAIQEQINKSTVLIGVNLKFDIAWLHRYGISIPNSTRIFDCQLAYFILTNQKNSYPSLNEMAEYYGAEPKLDIVKTEYWDRGLDTNEVPYEILCEYLEQDLVITAQVYGGIDIDISIASKEMQQLIKMSMLDLIVLQDIEENGLLVDVNKAIKKGNDLIHKINEIDTWLRKIFGVPWFNPNSGDHLSVFLYGGTLELDSKEDYIFSYKDGRTATKTRNIKVPFTSKGLFKPLEKTELAKMGFYATNEPTLTALSKTAKGEYKKVLDTILKRAKLEKLRGTYYHGYLKRIEEMGWEDNNIHSNFNQCVAQSGRLSSTKPNVQNIADEVREVFISRFK</sequence>
<evidence type="ECO:0000259" key="6">
    <source>
        <dbReference type="Pfam" id="PF00476"/>
    </source>
</evidence>
<dbReference type="EMBL" id="QLTW01000154">
    <property type="protein sequence ID" value="MBT9145725.1"/>
    <property type="molecule type" value="Genomic_DNA"/>
</dbReference>
<reference evidence="8 9" key="1">
    <citation type="journal article" date="2021" name="bioRxiv">
        <title>Unique metabolic strategies in Hadean analogues reveal hints for primordial physiology.</title>
        <authorList>
            <person name="Nobu M.K."/>
            <person name="Nakai R."/>
            <person name="Tamazawa S."/>
            <person name="Mori H."/>
            <person name="Toyoda A."/>
            <person name="Ijiri A."/>
            <person name="Suzuki S."/>
            <person name="Kurokawa K."/>
            <person name="Kamagata Y."/>
            <person name="Tamaki H."/>
        </authorList>
    </citation>
    <scope>NUCLEOTIDE SEQUENCE [LARGE SCALE GENOMIC DNA]</scope>
    <source>
        <strain evidence="8">BS525</strain>
    </source>
</reference>
<dbReference type="InterPro" id="IPR001098">
    <property type="entry name" value="DNA-dir_DNA_pol_A_palm_dom"/>
</dbReference>
<dbReference type="Pfam" id="PF01612">
    <property type="entry name" value="DNA_pol_A_exo1"/>
    <property type="match status" value="1"/>
</dbReference>
<organism evidence="8 9">
    <name type="scientific">Psychracetigena formicireducens</name>
    <dbReference type="NCBI Taxonomy" id="2986056"/>
    <lineage>
        <taxon>Bacteria</taxon>
        <taxon>Bacillati</taxon>
        <taxon>Candidatus Lithacetigenota</taxon>
        <taxon>Candidatus Psychracetigena</taxon>
    </lineage>
</organism>
<dbReference type="Pfam" id="PF00476">
    <property type="entry name" value="DNA_pol_A"/>
    <property type="match status" value="1"/>
</dbReference>
<evidence type="ECO:0000256" key="3">
    <source>
        <dbReference type="ARBA" id="ARBA00020311"/>
    </source>
</evidence>
<feature type="domain" description="DNA-directed DNA polymerase family A palm" evidence="6">
    <location>
        <begin position="283"/>
        <end position="388"/>
    </location>
</feature>
<dbReference type="AlphaFoldDB" id="A0A9E2F6V0"/>
<dbReference type="Proteomes" id="UP000811545">
    <property type="component" value="Unassembled WGS sequence"/>
</dbReference>
<keyword evidence="4" id="KW-0235">DNA replication</keyword>
<comment type="caution">
    <text evidence="8">The sequence shown here is derived from an EMBL/GenBank/DDBJ whole genome shotgun (WGS) entry which is preliminary data.</text>
</comment>
<dbReference type="EC" id="2.7.7.7" evidence="2"/>
<dbReference type="GO" id="GO:0003677">
    <property type="term" value="F:DNA binding"/>
    <property type="evidence" value="ECO:0007669"/>
    <property type="project" value="InterPro"/>
</dbReference>
<gene>
    <name evidence="8" type="primary">polA_3</name>
    <name evidence="8" type="ORF">DDT42_01601</name>
</gene>
<dbReference type="Gene3D" id="3.30.420.10">
    <property type="entry name" value="Ribonuclease H-like superfamily/Ribonuclease H"/>
    <property type="match status" value="1"/>
</dbReference>
<evidence type="ECO:0000313" key="8">
    <source>
        <dbReference type="EMBL" id="MBT9145725.1"/>
    </source>
</evidence>
<keyword evidence="8" id="KW-0548">Nucleotidyltransferase</keyword>
<dbReference type="PANTHER" id="PTHR10133">
    <property type="entry name" value="DNA POLYMERASE I"/>
    <property type="match status" value="1"/>
</dbReference>
<evidence type="ECO:0000256" key="2">
    <source>
        <dbReference type="ARBA" id="ARBA00012417"/>
    </source>
</evidence>
<evidence type="ECO:0000256" key="1">
    <source>
        <dbReference type="ARBA" id="ARBA00007705"/>
    </source>
</evidence>
<dbReference type="Gene3D" id="1.20.1060.10">
    <property type="entry name" value="Taq DNA Polymerase, Chain T, domain 4"/>
    <property type="match status" value="1"/>
</dbReference>
<dbReference type="Gene3D" id="3.30.70.370">
    <property type="match status" value="1"/>
</dbReference>
<dbReference type="GO" id="GO:0003887">
    <property type="term" value="F:DNA-directed DNA polymerase activity"/>
    <property type="evidence" value="ECO:0007669"/>
    <property type="project" value="UniProtKB-EC"/>
</dbReference>
<dbReference type="InterPro" id="IPR012337">
    <property type="entry name" value="RNaseH-like_sf"/>
</dbReference>
<dbReference type="PANTHER" id="PTHR10133:SF27">
    <property type="entry name" value="DNA POLYMERASE NU"/>
    <property type="match status" value="1"/>
</dbReference>
<dbReference type="InterPro" id="IPR002298">
    <property type="entry name" value="DNA_polymerase_A"/>
</dbReference>
<proteinExistence type="inferred from homology"/>
<comment type="catalytic activity">
    <reaction evidence="5">
        <text>DNA(n) + a 2'-deoxyribonucleoside 5'-triphosphate = DNA(n+1) + diphosphate</text>
        <dbReference type="Rhea" id="RHEA:22508"/>
        <dbReference type="Rhea" id="RHEA-COMP:17339"/>
        <dbReference type="Rhea" id="RHEA-COMP:17340"/>
        <dbReference type="ChEBI" id="CHEBI:33019"/>
        <dbReference type="ChEBI" id="CHEBI:61560"/>
        <dbReference type="ChEBI" id="CHEBI:173112"/>
        <dbReference type="EC" id="2.7.7.7"/>
    </reaction>
</comment>
<dbReference type="GO" id="GO:0006302">
    <property type="term" value="P:double-strand break repair"/>
    <property type="evidence" value="ECO:0007669"/>
    <property type="project" value="TreeGrafter"/>
</dbReference>
<protein>
    <recommendedName>
        <fullName evidence="3">DNA polymerase I</fullName>
        <ecNumber evidence="2">2.7.7.7</ecNumber>
    </recommendedName>
</protein>
<evidence type="ECO:0000259" key="7">
    <source>
        <dbReference type="Pfam" id="PF01612"/>
    </source>
</evidence>
<dbReference type="InterPro" id="IPR036397">
    <property type="entry name" value="RNaseH_sf"/>
</dbReference>
<name>A0A9E2F6V0_PSYF1</name>
<feature type="domain" description="3'-5' exonuclease" evidence="7">
    <location>
        <begin position="18"/>
        <end position="164"/>
    </location>
</feature>
<dbReference type="GO" id="GO:0008408">
    <property type="term" value="F:3'-5' exonuclease activity"/>
    <property type="evidence" value="ECO:0007669"/>
    <property type="project" value="InterPro"/>
</dbReference>
<keyword evidence="8" id="KW-0808">Transferase</keyword>
<dbReference type="SUPFAM" id="SSF56672">
    <property type="entry name" value="DNA/RNA polymerases"/>
    <property type="match status" value="1"/>
</dbReference>
<dbReference type="InterPro" id="IPR002562">
    <property type="entry name" value="3'-5'_exonuclease_dom"/>
</dbReference>
<dbReference type="GO" id="GO:0006261">
    <property type="term" value="P:DNA-templated DNA replication"/>
    <property type="evidence" value="ECO:0007669"/>
    <property type="project" value="InterPro"/>
</dbReference>